<dbReference type="InterPro" id="IPR015422">
    <property type="entry name" value="PyrdxlP-dep_Trfase_small"/>
</dbReference>
<evidence type="ECO:0000256" key="6">
    <source>
        <dbReference type="ARBA" id="ARBA00022679"/>
    </source>
</evidence>
<dbReference type="InterPro" id="IPR000796">
    <property type="entry name" value="Asp_trans"/>
</dbReference>
<dbReference type="InterPro" id="IPR015424">
    <property type="entry name" value="PyrdxlP-dep_Trfase"/>
</dbReference>
<evidence type="ECO:0000256" key="1">
    <source>
        <dbReference type="ARBA" id="ARBA00001933"/>
    </source>
</evidence>
<dbReference type="GO" id="GO:0004069">
    <property type="term" value="F:L-aspartate:2-oxoglutarate aminotransferase activity"/>
    <property type="evidence" value="ECO:0007669"/>
    <property type="project" value="UniProtKB-EC"/>
</dbReference>
<dbReference type="FunFam" id="3.90.1150.10:FF:000160">
    <property type="entry name" value="Similar to aspartate aminotransferase"/>
    <property type="match status" value="1"/>
</dbReference>
<dbReference type="PROSITE" id="PS00105">
    <property type="entry name" value="AA_TRANSFER_CLASS_1"/>
    <property type="match status" value="1"/>
</dbReference>
<evidence type="ECO:0000313" key="12">
    <source>
        <dbReference type="Proteomes" id="UP000515152"/>
    </source>
</evidence>
<evidence type="ECO:0000256" key="2">
    <source>
        <dbReference type="ARBA" id="ARBA00004305"/>
    </source>
</evidence>
<dbReference type="GeneID" id="105907226"/>
<comment type="subcellular location">
    <subcellularLocation>
        <location evidence="2">Mitochondrion matrix</location>
    </subcellularLocation>
</comment>
<feature type="domain" description="Aminotransferase class I/classII large" evidence="11">
    <location>
        <begin position="56"/>
        <end position="423"/>
    </location>
</feature>
<comment type="subunit">
    <text evidence="4 10">Homodimer.</text>
</comment>
<keyword evidence="12" id="KW-1185">Reference proteome</keyword>
<comment type="cofactor">
    <cofactor evidence="1">
        <name>pyridoxal 5'-phosphate</name>
        <dbReference type="ChEBI" id="CHEBI:597326"/>
    </cofactor>
</comment>
<dbReference type="PANTHER" id="PTHR11879">
    <property type="entry name" value="ASPARTATE AMINOTRANSFERASE"/>
    <property type="match status" value="1"/>
</dbReference>
<dbReference type="CTD" id="335974"/>
<comment type="similarity">
    <text evidence="3">Belongs to the class-I pyridoxal-phosphate-dependent aminotransferase family.</text>
</comment>
<dbReference type="Gene3D" id="3.90.1150.10">
    <property type="entry name" value="Aspartate Aminotransferase, domain 1"/>
    <property type="match status" value="1"/>
</dbReference>
<dbReference type="InterPro" id="IPR004838">
    <property type="entry name" value="NHTrfase_class1_PyrdxlP-BS"/>
</dbReference>
<dbReference type="RefSeq" id="XP_031443009.1">
    <property type="nucleotide sequence ID" value="XM_031587149.2"/>
</dbReference>
<sequence length="428" mass="47147">MALFKSSKIVSAVGAFSPSLGVFPIRASSWWTEVKMGPPDPILGVTEAFKRDTNPKKMNLGVGAYRDDAGKPFVLNCVRKAEALIASKQLDKEYLGIGGLGEFSNSCAELALGSNSEVLNSKRSITVQTISGTGSLRIGANFLSRFHTGVKDVYLPKPSWGNHTPIFRDAGMQLKSYRYYDPGTCGFDFAGALDDISKIPEHSVILMHACAHNPTGVDPRPEQWKEISEVIKKRKLLVFFDMAYQGFASGDIDRDAWAVRHFIEQGHNILLSQSFAKNMGLYGERVGGFTVVCADAEEAKRVESQLKILIRPIYSNPPMNGARIASTILTTPELRSIWLGEVKAMADRIIKMREMLVTNLKSEGSSQNWQHVTDQIGMFCFTGLKPEQVERLSKEFSVYMTKDGRISVAGVTSGNVGYLAHGIHQVTK</sequence>
<evidence type="ECO:0000256" key="3">
    <source>
        <dbReference type="ARBA" id="ARBA00007441"/>
    </source>
</evidence>
<dbReference type="Proteomes" id="UP000515152">
    <property type="component" value="Chromosome 20"/>
</dbReference>
<proteinExistence type="inferred from homology"/>
<keyword evidence="5 10" id="KW-0032">Aminotransferase</keyword>
<gene>
    <name evidence="13" type="primary">got2b</name>
</gene>
<dbReference type="FunFam" id="3.90.1150.10:FF:000001">
    <property type="entry name" value="Aspartate aminotransferase"/>
    <property type="match status" value="1"/>
</dbReference>
<evidence type="ECO:0000259" key="11">
    <source>
        <dbReference type="Pfam" id="PF00155"/>
    </source>
</evidence>
<comment type="catalytic activity">
    <reaction evidence="9 10">
        <text>L-aspartate + 2-oxoglutarate = oxaloacetate + L-glutamate</text>
        <dbReference type="Rhea" id="RHEA:21824"/>
        <dbReference type="ChEBI" id="CHEBI:16452"/>
        <dbReference type="ChEBI" id="CHEBI:16810"/>
        <dbReference type="ChEBI" id="CHEBI:29985"/>
        <dbReference type="ChEBI" id="CHEBI:29991"/>
        <dbReference type="EC" id="2.6.1.1"/>
    </reaction>
</comment>
<dbReference type="OrthoDB" id="6752799at2759"/>
<organism evidence="12 13">
    <name type="scientific">Clupea harengus</name>
    <name type="common">Atlantic herring</name>
    <dbReference type="NCBI Taxonomy" id="7950"/>
    <lineage>
        <taxon>Eukaryota</taxon>
        <taxon>Metazoa</taxon>
        <taxon>Chordata</taxon>
        <taxon>Craniata</taxon>
        <taxon>Vertebrata</taxon>
        <taxon>Euteleostomi</taxon>
        <taxon>Actinopterygii</taxon>
        <taxon>Neopterygii</taxon>
        <taxon>Teleostei</taxon>
        <taxon>Clupei</taxon>
        <taxon>Clupeiformes</taxon>
        <taxon>Clupeoidei</taxon>
        <taxon>Clupeidae</taxon>
        <taxon>Clupea</taxon>
    </lineage>
</organism>
<dbReference type="NCBIfam" id="NF006719">
    <property type="entry name" value="PRK09257.1"/>
    <property type="match status" value="1"/>
</dbReference>
<keyword evidence="7" id="KW-0663">Pyridoxal phosphate</keyword>
<dbReference type="EC" id="2.6.1.1" evidence="10"/>
<comment type="miscellaneous">
    <text evidence="10">In eukaryotes there are cytoplasmic, mitochondrial and chloroplastic isozymes.</text>
</comment>
<dbReference type="Gene3D" id="3.40.640.10">
    <property type="entry name" value="Type I PLP-dependent aspartate aminotransferase-like (Major domain)"/>
    <property type="match status" value="1"/>
</dbReference>
<dbReference type="GO" id="GO:0006533">
    <property type="term" value="P:L-aspartate catabolic process"/>
    <property type="evidence" value="ECO:0007669"/>
    <property type="project" value="TreeGrafter"/>
</dbReference>
<accession>A0A6P8GUY6</accession>
<dbReference type="SUPFAM" id="SSF53383">
    <property type="entry name" value="PLP-dependent transferases"/>
    <property type="match status" value="1"/>
</dbReference>
<evidence type="ECO:0000256" key="10">
    <source>
        <dbReference type="RuleBase" id="RU000480"/>
    </source>
</evidence>
<dbReference type="GO" id="GO:0030170">
    <property type="term" value="F:pyridoxal phosphate binding"/>
    <property type="evidence" value="ECO:0007669"/>
    <property type="project" value="InterPro"/>
</dbReference>
<evidence type="ECO:0000256" key="7">
    <source>
        <dbReference type="ARBA" id="ARBA00022898"/>
    </source>
</evidence>
<dbReference type="InterPro" id="IPR015421">
    <property type="entry name" value="PyrdxlP-dep_Trfase_major"/>
</dbReference>
<keyword evidence="8" id="KW-0496">Mitochondrion</keyword>
<dbReference type="PRINTS" id="PR00799">
    <property type="entry name" value="TRANSAMINASE"/>
</dbReference>
<evidence type="ECO:0000313" key="13">
    <source>
        <dbReference type="RefSeq" id="XP_031443009.1"/>
    </source>
</evidence>
<keyword evidence="6 10" id="KW-0808">Transferase</keyword>
<dbReference type="Pfam" id="PF00155">
    <property type="entry name" value="Aminotran_1_2"/>
    <property type="match status" value="1"/>
</dbReference>
<reference evidence="13" key="1">
    <citation type="submission" date="2025-08" db="UniProtKB">
        <authorList>
            <consortium name="RefSeq"/>
        </authorList>
    </citation>
    <scope>IDENTIFICATION</scope>
</reference>
<dbReference type="CDD" id="cd00609">
    <property type="entry name" value="AAT_like"/>
    <property type="match status" value="1"/>
</dbReference>
<dbReference type="FunFam" id="3.40.640.10:FF:000026">
    <property type="entry name" value="Aspartate aminotransferase"/>
    <property type="match status" value="1"/>
</dbReference>
<name>A0A6P8GUY6_CLUHA</name>
<dbReference type="GO" id="GO:0005759">
    <property type="term" value="C:mitochondrial matrix"/>
    <property type="evidence" value="ECO:0007669"/>
    <property type="project" value="UniProtKB-SubCell"/>
</dbReference>
<evidence type="ECO:0000256" key="8">
    <source>
        <dbReference type="ARBA" id="ARBA00023128"/>
    </source>
</evidence>
<dbReference type="KEGG" id="char:105907226"/>
<dbReference type="InterPro" id="IPR004839">
    <property type="entry name" value="Aminotransferase_I/II_large"/>
</dbReference>
<dbReference type="AlphaFoldDB" id="A0A6P8GUY6"/>
<protein>
    <recommendedName>
        <fullName evidence="10">Aspartate aminotransferase</fullName>
        <ecNumber evidence="10">2.6.1.1</ecNumber>
    </recommendedName>
</protein>
<dbReference type="PANTHER" id="PTHR11879:SF22">
    <property type="entry name" value="ASPARTATE AMINOTRANSFERASE, MITOCHONDRIAL"/>
    <property type="match status" value="1"/>
</dbReference>
<evidence type="ECO:0000256" key="5">
    <source>
        <dbReference type="ARBA" id="ARBA00022576"/>
    </source>
</evidence>
<evidence type="ECO:0000256" key="9">
    <source>
        <dbReference type="ARBA" id="ARBA00049185"/>
    </source>
</evidence>
<evidence type="ECO:0000256" key="4">
    <source>
        <dbReference type="ARBA" id="ARBA00011738"/>
    </source>
</evidence>